<protein>
    <recommendedName>
        <fullName evidence="1">Heterokaryon incompatibility domain-containing protein</fullName>
    </recommendedName>
</protein>
<dbReference type="AlphaFoldDB" id="A0A2L2U1R1"/>
<evidence type="ECO:0000313" key="2">
    <source>
        <dbReference type="EMBL" id="CEI68105.1"/>
    </source>
</evidence>
<evidence type="ECO:0000313" key="3">
    <source>
        <dbReference type="Proteomes" id="UP000245910"/>
    </source>
</evidence>
<dbReference type="Proteomes" id="UP000245910">
    <property type="component" value="Chromosome III"/>
</dbReference>
<dbReference type="InterPro" id="IPR010730">
    <property type="entry name" value="HET"/>
</dbReference>
<organism evidence="2 3">
    <name type="scientific">Fusarium venenatum</name>
    <dbReference type="NCBI Taxonomy" id="56646"/>
    <lineage>
        <taxon>Eukaryota</taxon>
        <taxon>Fungi</taxon>
        <taxon>Dikarya</taxon>
        <taxon>Ascomycota</taxon>
        <taxon>Pezizomycotina</taxon>
        <taxon>Sordariomycetes</taxon>
        <taxon>Hypocreomycetidae</taxon>
        <taxon>Hypocreales</taxon>
        <taxon>Nectriaceae</taxon>
        <taxon>Fusarium</taxon>
    </lineage>
</organism>
<sequence length="668" mass="77095">MCDNDNDSNVTMGKISRDHGKSIVELLLGIQKSQIEQKKFLPFVKNLECLALNKYPRTHLSRQTINAFNNPKYVALSYTWDASEYEDPTSGGYQVQTADENMKTVQPSKVRDCIFDRITKYMRQSRIELLWIDQHSLQQAICERARCDHIECYRNRQGIETIDLVYKLSSHPVALLTTRIKFVSDLKILVRILRGDLVKYNKSKFSFQLSGKTHLQEARRALRLLRRLTEDSWWKRGWIFQEGYRAGWGLRLLVPHSSNLQRYKVSYGATIFDDIPDELCIDATEFSYEATRLCLAFKAMDSLPPEDRQAISRILETAERYTLLLEKNISMSPTIFAGISKRNLKRHWDQLAIAANCCQYSTRLDVERLSDKRNSFSLSRLALFLLNGELLCNDSLVQHASRMKVLDFIASQSFKRFSAPWNHPSLSFNKGCRLTHVKLTRHGILTKGHLWRLGETIHASSIKRRSSWVDDPNGILDLPIRKLLTQLANTLEDLRHGLAIDIRNYLDRDAASAGYPDYRDNFTAFYMRQMAAELADAIHLGKTLRLASKWEPSRRRPRYRAIFICQDEMYEGLKTNRLGGRCRVPLDKSSLAFTAFSARRQNTTKYGANDLDRHVSLEVNLVDSVNGTKPSPPCLKLKSWIHGLCFFENVERTQVLLPWPPGFEQITD</sequence>
<reference evidence="3" key="1">
    <citation type="submission" date="2014-10" db="EMBL/GenBank/DDBJ databases">
        <authorList>
            <person name="King R."/>
        </authorList>
    </citation>
    <scope>NUCLEOTIDE SEQUENCE [LARGE SCALE GENOMIC DNA]</scope>
    <source>
        <strain evidence="3">A3/5</strain>
    </source>
</reference>
<dbReference type="EMBL" id="LN649231">
    <property type="protein sequence ID" value="CEI68105.1"/>
    <property type="molecule type" value="Genomic_DNA"/>
</dbReference>
<evidence type="ECO:0000259" key="1">
    <source>
        <dbReference type="Pfam" id="PF06985"/>
    </source>
</evidence>
<accession>A0A2L2U1R1</accession>
<dbReference type="Pfam" id="PF06985">
    <property type="entry name" value="HET"/>
    <property type="match status" value="1"/>
</dbReference>
<dbReference type="STRING" id="56646.A0A2L2U1R1"/>
<name>A0A2L2U1R1_9HYPO</name>
<keyword evidence="3" id="KW-1185">Reference proteome</keyword>
<proteinExistence type="predicted"/>
<feature type="domain" description="Heterokaryon incompatibility" evidence="1">
    <location>
        <begin position="73"/>
        <end position="242"/>
    </location>
</feature>